<dbReference type="EMBL" id="JALJOS010000048">
    <property type="protein sequence ID" value="KAK9819311.1"/>
    <property type="molecule type" value="Genomic_DNA"/>
</dbReference>
<dbReference type="SUPFAM" id="SSF58113">
    <property type="entry name" value="Apolipoprotein A-I"/>
    <property type="match status" value="1"/>
</dbReference>
<proteinExistence type="predicted"/>
<protein>
    <submittedName>
        <fullName evidence="2">Uncharacterized protein</fullName>
    </submittedName>
</protein>
<keyword evidence="1" id="KW-0472">Membrane</keyword>
<evidence type="ECO:0000313" key="3">
    <source>
        <dbReference type="Proteomes" id="UP001438707"/>
    </source>
</evidence>
<keyword evidence="1" id="KW-0812">Transmembrane</keyword>
<keyword evidence="1" id="KW-1133">Transmembrane helix</keyword>
<name>A0AAW1QD38_9CHLO</name>
<dbReference type="AlphaFoldDB" id="A0AAW1QD38"/>
<feature type="transmembrane region" description="Helical" evidence="1">
    <location>
        <begin position="32"/>
        <end position="54"/>
    </location>
</feature>
<keyword evidence="3" id="KW-1185">Reference proteome</keyword>
<accession>A0AAW1QD38</accession>
<comment type="caution">
    <text evidence="2">The sequence shown here is derived from an EMBL/GenBank/DDBJ whole genome shotgun (WGS) entry which is preliminary data.</text>
</comment>
<evidence type="ECO:0000256" key="1">
    <source>
        <dbReference type="SAM" id="Phobius"/>
    </source>
</evidence>
<organism evidence="2 3">
    <name type="scientific">Apatococcus lobatus</name>
    <dbReference type="NCBI Taxonomy" id="904363"/>
    <lineage>
        <taxon>Eukaryota</taxon>
        <taxon>Viridiplantae</taxon>
        <taxon>Chlorophyta</taxon>
        <taxon>core chlorophytes</taxon>
        <taxon>Trebouxiophyceae</taxon>
        <taxon>Chlorellales</taxon>
        <taxon>Chlorellaceae</taxon>
        <taxon>Apatococcus</taxon>
    </lineage>
</organism>
<sequence length="127" mass="14601">MVRLSADVREMLSTSEFLHWGRDMERALEGKVSYQSALGVAAAFVGSYGFFFYYRLRSMKEEVQQAIQLTTAELKKDISLNFAELRSDLYLSHAELRKAIAVQHVDLKQVLDQRAEQVRDVNSTQRP</sequence>
<gene>
    <name evidence="2" type="ORF">WJX74_004787</name>
</gene>
<evidence type="ECO:0000313" key="2">
    <source>
        <dbReference type="EMBL" id="KAK9819311.1"/>
    </source>
</evidence>
<dbReference type="Proteomes" id="UP001438707">
    <property type="component" value="Unassembled WGS sequence"/>
</dbReference>
<reference evidence="2 3" key="1">
    <citation type="journal article" date="2024" name="Nat. Commun.">
        <title>Phylogenomics reveals the evolutionary origins of lichenization in chlorophyte algae.</title>
        <authorList>
            <person name="Puginier C."/>
            <person name="Libourel C."/>
            <person name="Otte J."/>
            <person name="Skaloud P."/>
            <person name="Haon M."/>
            <person name="Grisel S."/>
            <person name="Petersen M."/>
            <person name="Berrin J.G."/>
            <person name="Delaux P.M."/>
            <person name="Dal Grande F."/>
            <person name="Keller J."/>
        </authorList>
    </citation>
    <scope>NUCLEOTIDE SEQUENCE [LARGE SCALE GENOMIC DNA]</scope>
    <source>
        <strain evidence="2 3">SAG 2145</strain>
    </source>
</reference>